<evidence type="ECO:0000313" key="14">
    <source>
        <dbReference type="Proteomes" id="UP000199202"/>
    </source>
</evidence>
<keyword evidence="7" id="KW-0915">Sodium</keyword>
<dbReference type="STRING" id="633440.SAMN05421869_101618"/>
<dbReference type="AlphaFoldDB" id="A0A1G8A4J7"/>
<keyword evidence="4" id="KW-1003">Cell membrane</keyword>
<dbReference type="Gene3D" id="1.20.1730.10">
    <property type="entry name" value="Sodium/glucose cotransporter"/>
    <property type="match status" value="1"/>
</dbReference>
<keyword evidence="5 12" id="KW-0812">Transmembrane</keyword>
<dbReference type="InterPro" id="IPR038377">
    <property type="entry name" value="Na/Glc_symporter_sf"/>
</dbReference>
<dbReference type="InterPro" id="IPR001734">
    <property type="entry name" value="Na/solute_symporter"/>
</dbReference>
<evidence type="ECO:0000256" key="6">
    <source>
        <dbReference type="ARBA" id="ARBA00022989"/>
    </source>
</evidence>
<name>A0A1G8A4J7_9ACTN</name>
<evidence type="ECO:0000256" key="11">
    <source>
        <dbReference type="RuleBase" id="RU362091"/>
    </source>
</evidence>
<dbReference type="GO" id="GO:0015293">
    <property type="term" value="F:symporter activity"/>
    <property type="evidence" value="ECO:0007669"/>
    <property type="project" value="TreeGrafter"/>
</dbReference>
<comment type="subcellular location">
    <subcellularLocation>
        <location evidence="1">Cell membrane</location>
        <topology evidence="1">Multi-pass membrane protein</topology>
    </subcellularLocation>
</comment>
<evidence type="ECO:0000256" key="8">
    <source>
        <dbReference type="ARBA" id="ARBA00023065"/>
    </source>
</evidence>
<evidence type="ECO:0000256" key="2">
    <source>
        <dbReference type="ARBA" id="ARBA00006434"/>
    </source>
</evidence>
<evidence type="ECO:0000256" key="10">
    <source>
        <dbReference type="ARBA" id="ARBA00023201"/>
    </source>
</evidence>
<feature type="transmembrane region" description="Helical" evidence="12">
    <location>
        <begin position="79"/>
        <end position="100"/>
    </location>
</feature>
<dbReference type="PANTHER" id="PTHR42985">
    <property type="entry name" value="SODIUM-COUPLED MONOCARBOXYLATE TRANSPORTER"/>
    <property type="match status" value="1"/>
</dbReference>
<evidence type="ECO:0000256" key="5">
    <source>
        <dbReference type="ARBA" id="ARBA00022692"/>
    </source>
</evidence>
<feature type="transmembrane region" description="Helical" evidence="12">
    <location>
        <begin position="50"/>
        <end position="73"/>
    </location>
</feature>
<evidence type="ECO:0000256" key="1">
    <source>
        <dbReference type="ARBA" id="ARBA00004651"/>
    </source>
</evidence>
<keyword evidence="10" id="KW-0739">Sodium transport</keyword>
<gene>
    <name evidence="13" type="ORF">SAMN05421869_101618</name>
</gene>
<evidence type="ECO:0000256" key="7">
    <source>
        <dbReference type="ARBA" id="ARBA00023053"/>
    </source>
</evidence>
<dbReference type="InterPro" id="IPR051163">
    <property type="entry name" value="Sodium:Solute_Symporter_SSF"/>
</dbReference>
<reference evidence="13 14" key="1">
    <citation type="submission" date="2016-10" db="EMBL/GenBank/DDBJ databases">
        <authorList>
            <person name="de Groot N.N."/>
        </authorList>
    </citation>
    <scope>NUCLEOTIDE SEQUENCE [LARGE SCALE GENOMIC DNA]</scope>
    <source>
        <strain evidence="13 14">CGMCC 4.6533</strain>
    </source>
</reference>
<feature type="transmembrane region" description="Helical" evidence="12">
    <location>
        <begin position="121"/>
        <end position="139"/>
    </location>
</feature>
<proteinExistence type="inferred from homology"/>
<keyword evidence="9 12" id="KW-0472">Membrane</keyword>
<evidence type="ECO:0000313" key="13">
    <source>
        <dbReference type="EMBL" id="SDH15848.1"/>
    </source>
</evidence>
<keyword evidence="8" id="KW-0406">Ion transport</keyword>
<dbReference type="GO" id="GO:0006814">
    <property type="term" value="P:sodium ion transport"/>
    <property type="evidence" value="ECO:0007669"/>
    <property type="project" value="UniProtKB-KW"/>
</dbReference>
<evidence type="ECO:0000256" key="4">
    <source>
        <dbReference type="ARBA" id="ARBA00022475"/>
    </source>
</evidence>
<evidence type="ECO:0000256" key="3">
    <source>
        <dbReference type="ARBA" id="ARBA00022448"/>
    </source>
</evidence>
<evidence type="ECO:0000256" key="9">
    <source>
        <dbReference type="ARBA" id="ARBA00023136"/>
    </source>
</evidence>
<dbReference type="Proteomes" id="UP000199202">
    <property type="component" value="Unassembled WGS sequence"/>
</dbReference>
<organism evidence="13 14">
    <name type="scientific">Nonomuraea jiangxiensis</name>
    <dbReference type="NCBI Taxonomy" id="633440"/>
    <lineage>
        <taxon>Bacteria</taxon>
        <taxon>Bacillati</taxon>
        <taxon>Actinomycetota</taxon>
        <taxon>Actinomycetes</taxon>
        <taxon>Streptosporangiales</taxon>
        <taxon>Streptosporangiaceae</taxon>
        <taxon>Nonomuraea</taxon>
    </lineage>
</organism>
<dbReference type="GO" id="GO:0005886">
    <property type="term" value="C:plasma membrane"/>
    <property type="evidence" value="ECO:0007669"/>
    <property type="project" value="UniProtKB-SubCell"/>
</dbReference>
<dbReference type="Pfam" id="PF00474">
    <property type="entry name" value="SSF"/>
    <property type="match status" value="1"/>
</dbReference>
<keyword evidence="14" id="KW-1185">Reference proteome</keyword>
<accession>A0A1G8A4J7</accession>
<evidence type="ECO:0000256" key="12">
    <source>
        <dbReference type="SAM" id="Phobius"/>
    </source>
</evidence>
<comment type="similarity">
    <text evidence="2 11">Belongs to the sodium:solute symporter (SSF) (TC 2.A.21) family.</text>
</comment>
<sequence length="181" mass="19967">MVSPLEYLARRYNVPTQQALAYSGALLKVVDIAAKWVAIAVLLRGFTGLPIVWGIAITGAVTLVYITAGGLWADVLTDFGQFIIQGVAGIAMFFAFLAHLGGVSSLWTMWDRLPEGHGDPFSGPYTVTFFLALLFIKTFEYNGGMWNLVWQGMVFHMLPGSSTVTPRTSRQLWTPLAWTYL</sequence>
<dbReference type="EMBL" id="FNDJ01000001">
    <property type="protein sequence ID" value="SDH15848.1"/>
    <property type="molecule type" value="Genomic_DNA"/>
</dbReference>
<protein>
    <submittedName>
        <fullName evidence="13">Sodium:solute symporter family protein</fullName>
    </submittedName>
</protein>
<keyword evidence="3" id="KW-0813">Transport</keyword>
<dbReference type="PANTHER" id="PTHR42985:SF40">
    <property type="entry name" value="LD47995P-RELATED"/>
    <property type="match status" value="1"/>
</dbReference>
<feature type="transmembrane region" description="Helical" evidence="12">
    <location>
        <begin position="20"/>
        <end position="43"/>
    </location>
</feature>
<dbReference type="PROSITE" id="PS50283">
    <property type="entry name" value="NA_SOLUT_SYMP_3"/>
    <property type="match status" value="1"/>
</dbReference>
<keyword evidence="6 12" id="KW-1133">Transmembrane helix</keyword>